<dbReference type="Gene3D" id="1.20.1050.10">
    <property type="match status" value="1"/>
</dbReference>
<dbReference type="SFLD" id="SFLDG00358">
    <property type="entry name" value="Main_(cytGST)"/>
    <property type="match status" value="1"/>
</dbReference>
<dbReference type="PANTHER" id="PTHR43968">
    <property type="match status" value="1"/>
</dbReference>
<dbReference type="EMBL" id="JBHTCM010000010">
    <property type="protein sequence ID" value="MFC7333791.1"/>
    <property type="molecule type" value="Genomic_DNA"/>
</dbReference>
<evidence type="ECO:0000313" key="3">
    <source>
        <dbReference type="EMBL" id="MFC7333791.1"/>
    </source>
</evidence>
<name>A0ABW2KWV2_9PROT</name>
<dbReference type="PANTHER" id="PTHR43968:SF6">
    <property type="entry name" value="GLUTATHIONE S-TRANSFERASE OMEGA"/>
    <property type="match status" value="1"/>
</dbReference>
<dbReference type="InterPro" id="IPR036249">
    <property type="entry name" value="Thioredoxin-like_sf"/>
</dbReference>
<dbReference type="InterPro" id="IPR040079">
    <property type="entry name" value="Glutathione_S-Trfase"/>
</dbReference>
<dbReference type="InterPro" id="IPR036282">
    <property type="entry name" value="Glutathione-S-Trfase_C_sf"/>
</dbReference>
<dbReference type="PROSITE" id="PS50404">
    <property type="entry name" value="GST_NTER"/>
    <property type="match status" value="1"/>
</dbReference>
<accession>A0ABW2KWV2</accession>
<feature type="domain" description="GST N-terminal" evidence="1">
    <location>
        <begin position="1"/>
        <end position="78"/>
    </location>
</feature>
<gene>
    <name evidence="3" type="ORF">ACFQPS_11510</name>
</gene>
<comment type="caution">
    <text evidence="3">The sequence shown here is derived from an EMBL/GenBank/DDBJ whole genome shotgun (WGS) entry which is preliminary data.</text>
</comment>
<organism evidence="3 4">
    <name type="scientific">Rhodocista pekingensis</name>
    <dbReference type="NCBI Taxonomy" id="201185"/>
    <lineage>
        <taxon>Bacteria</taxon>
        <taxon>Pseudomonadati</taxon>
        <taxon>Pseudomonadota</taxon>
        <taxon>Alphaproteobacteria</taxon>
        <taxon>Rhodospirillales</taxon>
        <taxon>Azospirillaceae</taxon>
        <taxon>Rhodocista</taxon>
    </lineage>
</organism>
<reference evidence="4" key="1">
    <citation type="journal article" date="2019" name="Int. J. Syst. Evol. Microbiol.">
        <title>The Global Catalogue of Microorganisms (GCM) 10K type strain sequencing project: providing services to taxonomists for standard genome sequencing and annotation.</title>
        <authorList>
            <consortium name="The Broad Institute Genomics Platform"/>
            <consortium name="The Broad Institute Genome Sequencing Center for Infectious Disease"/>
            <person name="Wu L."/>
            <person name="Ma J."/>
        </authorList>
    </citation>
    <scope>NUCLEOTIDE SEQUENCE [LARGE SCALE GENOMIC DNA]</scope>
    <source>
        <strain evidence="4">CGMCC 1.16275</strain>
    </source>
</reference>
<dbReference type="InterPro" id="IPR050983">
    <property type="entry name" value="GST_Omega/HSP26"/>
</dbReference>
<dbReference type="InterPro" id="IPR004045">
    <property type="entry name" value="Glutathione_S-Trfase_N"/>
</dbReference>
<feature type="domain" description="GST C-terminal" evidence="2">
    <location>
        <begin position="83"/>
        <end position="218"/>
    </location>
</feature>
<dbReference type="SFLD" id="SFLDS00019">
    <property type="entry name" value="Glutathione_Transferase_(cytos"/>
    <property type="match status" value="1"/>
</dbReference>
<protein>
    <submittedName>
        <fullName evidence="3">Glutathione S-transferase family protein</fullName>
    </submittedName>
</protein>
<dbReference type="Pfam" id="PF13417">
    <property type="entry name" value="GST_N_3"/>
    <property type="match status" value="1"/>
</dbReference>
<proteinExistence type="predicted"/>
<evidence type="ECO:0000313" key="4">
    <source>
        <dbReference type="Proteomes" id="UP001596456"/>
    </source>
</evidence>
<dbReference type="SUPFAM" id="SSF47616">
    <property type="entry name" value="GST C-terminal domain-like"/>
    <property type="match status" value="1"/>
</dbReference>
<dbReference type="InterPro" id="IPR010987">
    <property type="entry name" value="Glutathione-S-Trfase_C-like"/>
</dbReference>
<dbReference type="RefSeq" id="WP_377359091.1">
    <property type="nucleotide sequence ID" value="NZ_JBHTCM010000010.1"/>
</dbReference>
<dbReference type="SUPFAM" id="SSF52833">
    <property type="entry name" value="Thioredoxin-like"/>
    <property type="match status" value="1"/>
</dbReference>
<dbReference type="Proteomes" id="UP001596456">
    <property type="component" value="Unassembled WGS sequence"/>
</dbReference>
<dbReference type="Pfam" id="PF13410">
    <property type="entry name" value="GST_C_2"/>
    <property type="match status" value="1"/>
</dbReference>
<evidence type="ECO:0000259" key="2">
    <source>
        <dbReference type="PROSITE" id="PS50405"/>
    </source>
</evidence>
<evidence type="ECO:0000259" key="1">
    <source>
        <dbReference type="PROSITE" id="PS50404"/>
    </source>
</evidence>
<dbReference type="PROSITE" id="PS50405">
    <property type="entry name" value="GST_CTER"/>
    <property type="match status" value="1"/>
</dbReference>
<sequence length="219" mass="23939">MILYGAALSPYVARVLCAVRRKGLDVRQAEPPGGNMKSPEYLALNPYGKIPTLVGEDGPVFESEVICEYLEEKYPQPPLLPADPAGRARSRTVSRAVDLYVLPGLLGLLGQLNPTTRDRAVVEEKLAELRRGLDGLEKLLKGPYALGPEMTLADCALVPALFYLDRFMPAFGTFDALADHPTLRTVWTTLRAEPMVASLLADMAASLDDFLRRRAANAN</sequence>
<keyword evidence="4" id="KW-1185">Reference proteome</keyword>
<dbReference type="Gene3D" id="3.40.30.10">
    <property type="entry name" value="Glutaredoxin"/>
    <property type="match status" value="1"/>
</dbReference>
<dbReference type="CDD" id="cd00299">
    <property type="entry name" value="GST_C_family"/>
    <property type="match status" value="1"/>
</dbReference>